<reference evidence="1 2" key="1">
    <citation type="submission" date="2024-04" db="EMBL/GenBank/DDBJ databases">
        <title>Novel genus in family Flammeovirgaceae.</title>
        <authorList>
            <person name="Nguyen T.H."/>
            <person name="Vuong T.Q."/>
            <person name="Le H."/>
            <person name="Kim S.-G."/>
        </authorList>
    </citation>
    <scope>NUCLEOTIDE SEQUENCE [LARGE SCALE GENOMIC DNA]</scope>
    <source>
        <strain evidence="1 2">JCM 23209</strain>
    </source>
</reference>
<dbReference type="EMBL" id="JBDKWZ010000028">
    <property type="protein sequence ID" value="MEN7551833.1"/>
    <property type="molecule type" value="Genomic_DNA"/>
</dbReference>
<evidence type="ECO:0000313" key="2">
    <source>
        <dbReference type="Proteomes" id="UP001403385"/>
    </source>
</evidence>
<keyword evidence="2" id="KW-1185">Reference proteome</keyword>
<name>A0AAW9SH79_9BACT</name>
<comment type="caution">
    <text evidence="1">The sequence shown here is derived from an EMBL/GenBank/DDBJ whole genome shotgun (WGS) entry which is preliminary data.</text>
</comment>
<organism evidence="1 2">
    <name type="scientific">Rapidithrix thailandica</name>
    <dbReference type="NCBI Taxonomy" id="413964"/>
    <lineage>
        <taxon>Bacteria</taxon>
        <taxon>Pseudomonadati</taxon>
        <taxon>Bacteroidota</taxon>
        <taxon>Cytophagia</taxon>
        <taxon>Cytophagales</taxon>
        <taxon>Flammeovirgaceae</taxon>
        <taxon>Rapidithrix</taxon>
    </lineage>
</organism>
<protein>
    <submittedName>
        <fullName evidence="1">Uncharacterized protein</fullName>
    </submittedName>
</protein>
<accession>A0AAW9SH79</accession>
<gene>
    <name evidence="1" type="ORF">AAG747_28210</name>
</gene>
<proteinExistence type="predicted"/>
<dbReference type="Proteomes" id="UP001403385">
    <property type="component" value="Unassembled WGS sequence"/>
</dbReference>
<sequence>MKFFSLGKVAQGVKVGTTTKMTHYVRDASDEPRVKAWVKAWVM</sequence>
<dbReference type="RefSeq" id="WP_346824612.1">
    <property type="nucleotide sequence ID" value="NZ_JBDKWZ010000028.1"/>
</dbReference>
<evidence type="ECO:0000313" key="1">
    <source>
        <dbReference type="EMBL" id="MEN7551833.1"/>
    </source>
</evidence>
<dbReference type="AlphaFoldDB" id="A0AAW9SH79"/>